<feature type="transmembrane region" description="Helical" evidence="1">
    <location>
        <begin position="34"/>
        <end position="56"/>
    </location>
</feature>
<dbReference type="EMBL" id="JASPKZ010009367">
    <property type="protein sequence ID" value="KAJ9577281.1"/>
    <property type="molecule type" value="Genomic_DNA"/>
</dbReference>
<dbReference type="Proteomes" id="UP001233999">
    <property type="component" value="Unassembled WGS sequence"/>
</dbReference>
<organism evidence="2 3">
    <name type="scientific">Diploptera punctata</name>
    <name type="common">Pacific beetle cockroach</name>
    <dbReference type="NCBI Taxonomy" id="6984"/>
    <lineage>
        <taxon>Eukaryota</taxon>
        <taxon>Metazoa</taxon>
        <taxon>Ecdysozoa</taxon>
        <taxon>Arthropoda</taxon>
        <taxon>Hexapoda</taxon>
        <taxon>Insecta</taxon>
        <taxon>Pterygota</taxon>
        <taxon>Neoptera</taxon>
        <taxon>Polyneoptera</taxon>
        <taxon>Dictyoptera</taxon>
        <taxon>Blattodea</taxon>
        <taxon>Blaberoidea</taxon>
        <taxon>Blaberidae</taxon>
        <taxon>Diplopterinae</taxon>
        <taxon>Diploptera</taxon>
    </lineage>
</organism>
<dbReference type="AlphaFoldDB" id="A0AAD7ZB65"/>
<keyword evidence="1" id="KW-0472">Membrane</keyword>
<proteinExistence type="predicted"/>
<gene>
    <name evidence="2" type="ORF">L9F63_006120</name>
</gene>
<keyword evidence="1" id="KW-0812">Transmembrane</keyword>
<keyword evidence="3" id="KW-1185">Reference proteome</keyword>
<sequence>MIEDKFYKFLINLVPAYRISAAYISLFYAVSRTVLSFLLSCTVFFTMDLICFHIFIGESIISSN</sequence>
<evidence type="ECO:0000256" key="1">
    <source>
        <dbReference type="SAM" id="Phobius"/>
    </source>
</evidence>
<evidence type="ECO:0000313" key="3">
    <source>
        <dbReference type="Proteomes" id="UP001233999"/>
    </source>
</evidence>
<evidence type="ECO:0000313" key="2">
    <source>
        <dbReference type="EMBL" id="KAJ9577281.1"/>
    </source>
</evidence>
<feature type="non-terminal residue" evidence="2">
    <location>
        <position position="64"/>
    </location>
</feature>
<feature type="non-terminal residue" evidence="2">
    <location>
        <position position="1"/>
    </location>
</feature>
<reference evidence="2" key="1">
    <citation type="journal article" date="2023" name="IScience">
        <title>Live-bearing cockroach genome reveals convergent evolutionary mechanisms linked to viviparity in insects and beyond.</title>
        <authorList>
            <person name="Fouks B."/>
            <person name="Harrison M.C."/>
            <person name="Mikhailova A.A."/>
            <person name="Marchal E."/>
            <person name="English S."/>
            <person name="Carruthers M."/>
            <person name="Jennings E.C."/>
            <person name="Chiamaka E.L."/>
            <person name="Frigard R.A."/>
            <person name="Pippel M."/>
            <person name="Attardo G.M."/>
            <person name="Benoit J.B."/>
            <person name="Bornberg-Bauer E."/>
            <person name="Tobe S.S."/>
        </authorList>
    </citation>
    <scope>NUCLEOTIDE SEQUENCE</scope>
    <source>
        <strain evidence="2">Stay&amp;Tobe</strain>
    </source>
</reference>
<name>A0AAD7ZB65_DIPPU</name>
<feature type="transmembrane region" description="Helical" evidence="1">
    <location>
        <begin position="9"/>
        <end position="28"/>
    </location>
</feature>
<reference evidence="2" key="2">
    <citation type="submission" date="2023-05" db="EMBL/GenBank/DDBJ databases">
        <authorList>
            <person name="Fouks B."/>
        </authorList>
    </citation>
    <scope>NUCLEOTIDE SEQUENCE</scope>
    <source>
        <strain evidence="2">Stay&amp;Tobe</strain>
        <tissue evidence="2">Testes</tissue>
    </source>
</reference>
<accession>A0AAD7ZB65</accession>
<protein>
    <submittedName>
        <fullName evidence="2">Uncharacterized protein</fullName>
    </submittedName>
</protein>
<keyword evidence="1" id="KW-1133">Transmembrane helix</keyword>
<comment type="caution">
    <text evidence="2">The sequence shown here is derived from an EMBL/GenBank/DDBJ whole genome shotgun (WGS) entry which is preliminary data.</text>
</comment>